<keyword evidence="5 9" id="KW-0520">NAD</keyword>
<evidence type="ECO:0000313" key="15">
    <source>
        <dbReference type="Proteomes" id="UP001223646"/>
    </source>
</evidence>
<evidence type="ECO:0000256" key="9">
    <source>
        <dbReference type="PIRSR" id="PIRSR000350-3"/>
    </source>
</evidence>
<feature type="binding site" evidence="9">
    <location>
        <begin position="195"/>
        <end position="202"/>
    </location>
    <ligand>
        <name>NAD(+)</name>
        <dbReference type="ChEBI" id="CHEBI:57540"/>
    </ligand>
</feature>
<dbReference type="Gene3D" id="3.50.50.60">
    <property type="entry name" value="FAD/NAD(P)-binding domain"/>
    <property type="match status" value="2"/>
</dbReference>
<dbReference type="InterPro" id="IPR004099">
    <property type="entry name" value="Pyr_nucl-diS_OxRdtase_dimer"/>
</dbReference>
<keyword evidence="9" id="KW-0547">Nucleotide-binding</keyword>
<evidence type="ECO:0000256" key="5">
    <source>
        <dbReference type="ARBA" id="ARBA00023027"/>
    </source>
</evidence>
<proteinExistence type="inferred from homology"/>
<feature type="domain" description="FAD/NAD(P)-binding" evidence="13">
    <location>
        <begin position="19"/>
        <end position="335"/>
    </location>
</feature>
<evidence type="ECO:0000256" key="6">
    <source>
        <dbReference type="ARBA" id="ARBA00023157"/>
    </source>
</evidence>
<reference evidence="14" key="1">
    <citation type="submission" date="2023-05" db="EMBL/GenBank/DDBJ databases">
        <authorList>
            <person name="Du J."/>
        </authorList>
    </citation>
    <scope>NUCLEOTIDE SEQUENCE</scope>
    <source>
        <strain evidence="14">UMB1064</strain>
    </source>
</reference>
<evidence type="ECO:0000259" key="12">
    <source>
        <dbReference type="Pfam" id="PF02852"/>
    </source>
</evidence>
<comment type="cofactor">
    <cofactor evidence="9">
        <name>FAD</name>
        <dbReference type="ChEBI" id="CHEBI:57692"/>
    </cofactor>
    <text evidence="9">Binds 1 FAD per subunit.</text>
</comment>
<name>A0AAW9SVX4_CORAY</name>
<dbReference type="Pfam" id="PF02852">
    <property type="entry name" value="Pyr_redox_dim"/>
    <property type="match status" value="1"/>
</dbReference>
<dbReference type="InterPro" id="IPR023753">
    <property type="entry name" value="FAD/NAD-binding_dom"/>
</dbReference>
<keyword evidence="2 11" id="KW-0285">Flavoprotein</keyword>
<evidence type="ECO:0000256" key="4">
    <source>
        <dbReference type="ARBA" id="ARBA00023002"/>
    </source>
</evidence>
<dbReference type="EMBL" id="JASOOY020000030">
    <property type="protein sequence ID" value="MEO3717524.1"/>
    <property type="molecule type" value="Genomic_DNA"/>
</dbReference>
<accession>A0AAW9SVX4</accession>
<reference evidence="14" key="2">
    <citation type="submission" date="2024-05" db="EMBL/GenBank/DDBJ databases">
        <authorList>
            <person name="Wolfe A."/>
        </authorList>
    </citation>
    <scope>NUCLEOTIDE SEQUENCE</scope>
    <source>
        <strain evidence="14">UMB1064</strain>
    </source>
</reference>
<evidence type="ECO:0000256" key="8">
    <source>
        <dbReference type="PIRSR" id="PIRSR000350-2"/>
    </source>
</evidence>
<evidence type="ECO:0000256" key="11">
    <source>
        <dbReference type="RuleBase" id="RU003691"/>
    </source>
</evidence>
<feature type="binding site" evidence="9">
    <location>
        <position position="63"/>
    </location>
    <ligand>
        <name>FAD</name>
        <dbReference type="ChEBI" id="CHEBI:57692"/>
    </ligand>
</feature>
<evidence type="ECO:0000313" key="14">
    <source>
        <dbReference type="EMBL" id="MEO3717524.1"/>
    </source>
</evidence>
<keyword evidence="3 9" id="KW-0274">FAD</keyword>
<dbReference type="EC" id="1.8.1.15" evidence="14"/>
<dbReference type="Proteomes" id="UP001223646">
    <property type="component" value="Unassembled WGS sequence"/>
</dbReference>
<evidence type="ECO:0000256" key="7">
    <source>
        <dbReference type="ARBA" id="ARBA00023284"/>
    </source>
</evidence>
<evidence type="ECO:0000259" key="13">
    <source>
        <dbReference type="Pfam" id="PF07992"/>
    </source>
</evidence>
<dbReference type="SUPFAM" id="SSF55424">
    <property type="entry name" value="FAD/NAD-linked reductases, dimerisation (C-terminal) domain"/>
    <property type="match status" value="1"/>
</dbReference>
<dbReference type="InterPro" id="IPR012999">
    <property type="entry name" value="Pyr_OxRdtase_I_AS"/>
</dbReference>
<protein>
    <submittedName>
        <fullName evidence="14">Mycothione reductase</fullName>
        <ecNumber evidence="14">1.8.1.15</ecNumber>
    </submittedName>
</protein>
<keyword evidence="4 11" id="KW-0560">Oxidoreductase</keyword>
<dbReference type="GO" id="GO:0006103">
    <property type="term" value="P:2-oxoglutarate metabolic process"/>
    <property type="evidence" value="ECO:0007669"/>
    <property type="project" value="TreeGrafter"/>
</dbReference>
<dbReference type="InterPro" id="IPR001100">
    <property type="entry name" value="Pyr_nuc-diS_OxRdtase"/>
</dbReference>
<dbReference type="PANTHER" id="PTHR22912:SF217">
    <property type="entry name" value="DIHYDROLIPOYL DEHYDROGENASE"/>
    <property type="match status" value="1"/>
</dbReference>
<dbReference type="InterPro" id="IPR016156">
    <property type="entry name" value="FAD/NAD-linked_Rdtase_dimer_sf"/>
</dbReference>
<evidence type="ECO:0000256" key="1">
    <source>
        <dbReference type="ARBA" id="ARBA00007532"/>
    </source>
</evidence>
<dbReference type="PIRSF" id="PIRSF000350">
    <property type="entry name" value="Mercury_reductase_MerA"/>
    <property type="match status" value="1"/>
</dbReference>
<comment type="similarity">
    <text evidence="1 11">Belongs to the class-I pyridine nucleotide-disulfide oxidoreductase family.</text>
</comment>
<dbReference type="SUPFAM" id="SSF51905">
    <property type="entry name" value="FAD/NAD(P)-binding domain"/>
    <property type="match status" value="1"/>
</dbReference>
<dbReference type="GO" id="GO:0050660">
    <property type="term" value="F:flavin adenine dinucleotide binding"/>
    <property type="evidence" value="ECO:0007669"/>
    <property type="project" value="TreeGrafter"/>
</dbReference>
<dbReference type="PRINTS" id="PR00368">
    <property type="entry name" value="FADPNR"/>
</dbReference>
<evidence type="ECO:0000256" key="3">
    <source>
        <dbReference type="ARBA" id="ARBA00022827"/>
    </source>
</evidence>
<gene>
    <name evidence="14" type="primary">mtr</name>
    <name evidence="14" type="ORF">QP460_007980</name>
</gene>
<keyword evidence="6" id="KW-1015">Disulfide bond</keyword>
<dbReference type="PRINTS" id="PR00411">
    <property type="entry name" value="PNDRDTASEI"/>
</dbReference>
<dbReference type="Gene3D" id="3.30.390.30">
    <property type="match status" value="1"/>
</dbReference>
<dbReference type="InterPro" id="IPR036188">
    <property type="entry name" value="FAD/NAD-bd_sf"/>
</dbReference>
<evidence type="ECO:0000256" key="2">
    <source>
        <dbReference type="ARBA" id="ARBA00022630"/>
    </source>
</evidence>
<dbReference type="PANTHER" id="PTHR22912">
    <property type="entry name" value="DISULFIDE OXIDOREDUCTASE"/>
    <property type="match status" value="1"/>
</dbReference>
<keyword evidence="7 11" id="KW-0676">Redox-active center</keyword>
<comment type="caution">
    <text evidence="14">The sequence shown here is derived from an EMBL/GenBank/DDBJ whole genome shotgun (WGS) entry which is preliminary data.</text>
</comment>
<dbReference type="GO" id="GO:0050627">
    <property type="term" value="F:mycothione reductase [NAD(P)H] activity"/>
    <property type="evidence" value="ECO:0007669"/>
    <property type="project" value="UniProtKB-EC"/>
</dbReference>
<dbReference type="InterPro" id="IPR050151">
    <property type="entry name" value="Class-I_Pyr_Nuc-Dis_Oxidored"/>
</dbReference>
<feature type="domain" description="Pyridine nucleotide-disulphide oxidoreductase dimerisation" evidence="12">
    <location>
        <begin position="358"/>
        <end position="471"/>
    </location>
</feature>
<dbReference type="GO" id="GO:0004148">
    <property type="term" value="F:dihydrolipoyl dehydrogenase (NADH) activity"/>
    <property type="evidence" value="ECO:0007669"/>
    <property type="project" value="TreeGrafter"/>
</dbReference>
<feature type="disulfide bond" description="Redox-active" evidence="10">
    <location>
        <begin position="54"/>
        <end position="59"/>
    </location>
</feature>
<evidence type="ECO:0000256" key="10">
    <source>
        <dbReference type="PIRSR" id="PIRSR000350-4"/>
    </source>
</evidence>
<dbReference type="RefSeq" id="WP_284826198.1">
    <property type="nucleotide sequence ID" value="NZ_JASOOY020000030.1"/>
</dbReference>
<dbReference type="Pfam" id="PF07992">
    <property type="entry name" value="Pyr_redox_2"/>
    <property type="match status" value="1"/>
</dbReference>
<feature type="binding site" evidence="9">
    <location>
        <position position="322"/>
    </location>
    <ligand>
        <name>FAD</name>
        <dbReference type="ChEBI" id="CHEBI:57692"/>
    </ligand>
</feature>
<feature type="active site" description="Proton acceptor" evidence="8">
    <location>
        <position position="461"/>
    </location>
</feature>
<sequence length="479" mass="52322">MLGVLVTTENSPETTPRHYDVIIIGTGSGNSIPAPDYDNVRIALVEEGRFGGTCLNVGCIPTKMFVLAADAARNIREASRLGVHGTFNSVDLKQIQDRVFAQRVDQIADGGEAYRRGDETPNIDVYDRHATFVGPRTIRTGIGEETVDITADNIIIAAGSRPHVPGLIAQSGVDYYTNENIMRVDKLPREMIVVGGGYIASEFAHVFASFGTKVHMLVRSDVMLRGSDAAISERFHEVAARDIDIRMNTSITELSQEGQIVTATLDDGTELAADALLVATGRIPNGDRMDLAAGGVEMHDDGRIKVDQYGRTSAEGVWALGDVSSPYQLKHIANHEAKVVFHNVLNPSDLREFDHRYIPSAVFSHPQIGQVGMTEDEARAWAAENGTDITVKVQNYGDVAYGWALEDRDGFAKLIADRATGRLLGAHFIGEQAATLVQQCIQMMSFEMDVREVVKGQHWIHPALPELIENAILGLEFDN</sequence>
<dbReference type="NCBIfam" id="NF005884">
    <property type="entry name" value="PRK07846.1"/>
    <property type="match status" value="1"/>
</dbReference>
<dbReference type="NCBIfam" id="TIGR03452">
    <property type="entry name" value="mycothione_red"/>
    <property type="match status" value="1"/>
</dbReference>
<dbReference type="AlphaFoldDB" id="A0AAW9SVX4"/>
<dbReference type="InterPro" id="IPR017817">
    <property type="entry name" value="Mycothione_reductase"/>
</dbReference>
<dbReference type="PROSITE" id="PS00076">
    <property type="entry name" value="PYRIDINE_REDOX_1"/>
    <property type="match status" value="1"/>
</dbReference>
<organism evidence="14 15">
    <name type="scientific">Corynebacterium amycolatum</name>
    <dbReference type="NCBI Taxonomy" id="43765"/>
    <lineage>
        <taxon>Bacteria</taxon>
        <taxon>Bacillati</taxon>
        <taxon>Actinomycetota</taxon>
        <taxon>Actinomycetes</taxon>
        <taxon>Mycobacteriales</taxon>
        <taxon>Corynebacteriaceae</taxon>
        <taxon>Corynebacterium</taxon>
    </lineage>
</organism>
<feature type="binding site" evidence="9">
    <location>
        <position position="281"/>
    </location>
    <ligand>
        <name>NAD(+)</name>
        <dbReference type="ChEBI" id="CHEBI:57540"/>
    </ligand>
</feature>